<dbReference type="AlphaFoldDB" id="A0A8H7UI94"/>
<feature type="transmembrane region" description="Helical" evidence="1">
    <location>
        <begin position="70"/>
        <end position="91"/>
    </location>
</feature>
<accession>A0A8H7UI94</accession>
<dbReference type="Proteomes" id="UP000612746">
    <property type="component" value="Unassembled WGS sequence"/>
</dbReference>
<evidence type="ECO:0000313" key="2">
    <source>
        <dbReference type="EMBL" id="KAG2182707.1"/>
    </source>
</evidence>
<gene>
    <name evidence="2" type="ORF">INT44_005687</name>
</gene>
<proteinExistence type="predicted"/>
<evidence type="ECO:0000313" key="3">
    <source>
        <dbReference type="Proteomes" id="UP000612746"/>
    </source>
</evidence>
<keyword evidence="1" id="KW-0812">Transmembrane</keyword>
<sequence>QQATEISNFYSNAGSSELRNAYSIPESSRTQLPKAMAVPSNQGLLAAAFSEHINASLNLIRVALELEWTILTRFIVGVAVATFLSVVYLAWSLRNSKQPLVVWEKLNRPMVKLFRSWIFATLLRNVNPFSGSIDVRVSTLSKGFCTGIMRDRKTTHNQYKRISPMALATFAETVGGLATYSTLKKEDSANLANFSIEYMKSARGLLTASSEFKIPAEDSTSELVEQEVVIKDRMLDTVAVAKLVWLLELKTKEQ</sequence>
<feature type="non-terminal residue" evidence="2">
    <location>
        <position position="254"/>
    </location>
</feature>
<dbReference type="InterPro" id="IPR027961">
    <property type="entry name" value="DUF4442"/>
</dbReference>
<evidence type="ECO:0000256" key="1">
    <source>
        <dbReference type="SAM" id="Phobius"/>
    </source>
</evidence>
<dbReference type="Pfam" id="PF14539">
    <property type="entry name" value="DUF4442"/>
    <property type="match status" value="1"/>
</dbReference>
<keyword evidence="3" id="KW-1185">Reference proteome</keyword>
<protein>
    <submittedName>
        <fullName evidence="2">Uncharacterized protein</fullName>
    </submittedName>
</protein>
<name>A0A8H7UI94_9FUNG</name>
<organism evidence="2 3">
    <name type="scientific">Umbelopsis vinacea</name>
    <dbReference type="NCBI Taxonomy" id="44442"/>
    <lineage>
        <taxon>Eukaryota</taxon>
        <taxon>Fungi</taxon>
        <taxon>Fungi incertae sedis</taxon>
        <taxon>Mucoromycota</taxon>
        <taxon>Mucoromycotina</taxon>
        <taxon>Umbelopsidomycetes</taxon>
        <taxon>Umbelopsidales</taxon>
        <taxon>Umbelopsidaceae</taxon>
        <taxon>Umbelopsis</taxon>
    </lineage>
</organism>
<dbReference type="SUPFAM" id="SSF54637">
    <property type="entry name" value="Thioesterase/thiol ester dehydrase-isomerase"/>
    <property type="match status" value="1"/>
</dbReference>
<comment type="caution">
    <text evidence="2">The sequence shown here is derived from an EMBL/GenBank/DDBJ whole genome shotgun (WGS) entry which is preliminary data.</text>
</comment>
<keyword evidence="1" id="KW-0472">Membrane</keyword>
<reference evidence="2" key="1">
    <citation type="submission" date="2020-12" db="EMBL/GenBank/DDBJ databases">
        <title>Metabolic potential, ecology and presence of endohyphal bacteria is reflected in genomic diversity of Mucoromycotina.</title>
        <authorList>
            <person name="Muszewska A."/>
            <person name="Okrasinska A."/>
            <person name="Steczkiewicz K."/>
            <person name="Drgas O."/>
            <person name="Orlowska M."/>
            <person name="Perlinska-Lenart U."/>
            <person name="Aleksandrzak-Piekarczyk T."/>
            <person name="Szatraj K."/>
            <person name="Zielenkiewicz U."/>
            <person name="Pilsyk S."/>
            <person name="Malc E."/>
            <person name="Mieczkowski P."/>
            <person name="Kruszewska J.S."/>
            <person name="Biernat P."/>
            <person name="Pawlowska J."/>
        </authorList>
    </citation>
    <scope>NUCLEOTIDE SEQUENCE</scope>
    <source>
        <strain evidence="2">WA0000051536</strain>
    </source>
</reference>
<dbReference type="Gene3D" id="3.10.129.10">
    <property type="entry name" value="Hotdog Thioesterase"/>
    <property type="match status" value="1"/>
</dbReference>
<keyword evidence="1" id="KW-1133">Transmembrane helix</keyword>
<dbReference type="InterPro" id="IPR029069">
    <property type="entry name" value="HotDog_dom_sf"/>
</dbReference>
<dbReference type="EMBL" id="JAEPRA010000007">
    <property type="protein sequence ID" value="KAG2182707.1"/>
    <property type="molecule type" value="Genomic_DNA"/>
</dbReference>
<dbReference type="OrthoDB" id="10255641at2759"/>